<dbReference type="AlphaFoldDB" id="A0A7X0UC58"/>
<keyword evidence="1" id="KW-0732">Signal</keyword>
<gene>
    <name evidence="2" type="ORF">HNP48_005759</name>
</gene>
<sequence>MSVAAKKALCAALLLPLCAAVPPALALCLDGRAPPVAQEAAAASGVVVAEVTQAELLREDPADPDGITATLYVLKVLRTVRGALPPGLALYSENTSARFPMEVGGRYLLLLSRDRNYRYFVDACGNSGLLSQRQEVLKTLGGPKSLP</sequence>
<protein>
    <submittedName>
        <fullName evidence="2">Uncharacterized protein</fullName>
    </submittedName>
</protein>
<comment type="caution">
    <text evidence="2">The sequence shown here is derived from an EMBL/GenBank/DDBJ whole genome shotgun (WGS) entry which is preliminary data.</text>
</comment>
<dbReference type="Proteomes" id="UP000575083">
    <property type="component" value="Unassembled WGS sequence"/>
</dbReference>
<feature type="signal peptide" evidence="1">
    <location>
        <begin position="1"/>
        <end position="26"/>
    </location>
</feature>
<dbReference type="EMBL" id="JACHLK010000016">
    <property type="protein sequence ID" value="MBB6563042.1"/>
    <property type="molecule type" value="Genomic_DNA"/>
</dbReference>
<evidence type="ECO:0000313" key="3">
    <source>
        <dbReference type="Proteomes" id="UP000575083"/>
    </source>
</evidence>
<accession>A0A7X0UC58</accession>
<reference evidence="2 3" key="1">
    <citation type="submission" date="2020-08" db="EMBL/GenBank/DDBJ databases">
        <title>Functional genomics of gut bacteria from endangered species of beetles.</title>
        <authorList>
            <person name="Carlos-Shanley C."/>
        </authorList>
    </citation>
    <scope>NUCLEOTIDE SEQUENCE [LARGE SCALE GENOMIC DNA]</scope>
    <source>
        <strain evidence="2 3">S00198</strain>
    </source>
</reference>
<name>A0A7X0UC58_9BURK</name>
<keyword evidence="3" id="KW-1185">Reference proteome</keyword>
<evidence type="ECO:0000313" key="2">
    <source>
        <dbReference type="EMBL" id="MBB6563042.1"/>
    </source>
</evidence>
<dbReference type="RefSeq" id="WP_184863654.1">
    <property type="nucleotide sequence ID" value="NZ_JACHLK010000016.1"/>
</dbReference>
<organism evidence="2 3">
    <name type="scientific">Acidovorax soli</name>
    <dbReference type="NCBI Taxonomy" id="592050"/>
    <lineage>
        <taxon>Bacteria</taxon>
        <taxon>Pseudomonadati</taxon>
        <taxon>Pseudomonadota</taxon>
        <taxon>Betaproteobacteria</taxon>
        <taxon>Burkholderiales</taxon>
        <taxon>Comamonadaceae</taxon>
        <taxon>Acidovorax</taxon>
    </lineage>
</organism>
<evidence type="ECO:0000256" key="1">
    <source>
        <dbReference type="SAM" id="SignalP"/>
    </source>
</evidence>
<feature type="chain" id="PRO_5030568708" evidence="1">
    <location>
        <begin position="27"/>
        <end position="147"/>
    </location>
</feature>
<proteinExistence type="predicted"/>